<protein>
    <recommendedName>
        <fullName evidence="3">FHA domain-containing protein</fullName>
    </recommendedName>
</protein>
<dbReference type="SMART" id="SM00240">
    <property type="entry name" value="FHA"/>
    <property type="match status" value="1"/>
</dbReference>
<feature type="compositionally biased region" description="Basic and acidic residues" evidence="2">
    <location>
        <begin position="909"/>
        <end position="920"/>
    </location>
</feature>
<dbReference type="AlphaFoldDB" id="A0A835MPQ8"/>
<proteinExistence type="predicted"/>
<comment type="caution">
    <text evidence="4">The sequence shown here is derived from an EMBL/GenBank/DDBJ whole genome shotgun (WGS) entry which is preliminary data.</text>
</comment>
<evidence type="ECO:0000313" key="5">
    <source>
        <dbReference type="Proteomes" id="UP000657918"/>
    </source>
</evidence>
<dbReference type="InterPro" id="IPR008984">
    <property type="entry name" value="SMAD_FHA_dom_sf"/>
</dbReference>
<dbReference type="PROSITE" id="PS50006">
    <property type="entry name" value="FHA_DOMAIN"/>
    <property type="match status" value="1"/>
</dbReference>
<feature type="region of interest" description="Disordered" evidence="2">
    <location>
        <begin position="598"/>
        <end position="667"/>
    </location>
</feature>
<dbReference type="Proteomes" id="UP000657918">
    <property type="component" value="Unassembled WGS sequence"/>
</dbReference>
<feature type="compositionally biased region" description="Basic and acidic residues" evidence="2">
    <location>
        <begin position="628"/>
        <end position="641"/>
    </location>
</feature>
<feature type="region of interest" description="Disordered" evidence="2">
    <location>
        <begin position="778"/>
        <end position="821"/>
    </location>
</feature>
<sequence length="935" mass="104238">MAAEEQNPETPSAQKISQSDSSQHAPPCPSPQDNASPEKQPQTPKDFILSVASKLSSQPLTNPDPNVWGVLTAISNNARKRSQGINIVLTGKEHCIGRLVEDTRFQVEANAVSGNHCKIFRKNAAAELSDATVFLKDTSTNGTYLNWKKLTKSSPEAKVQHGDIISFAAPPQHELAVAFVYREVVRSNSSVEGAFAKRKFIFRHVGCDLNVMFFLLLCTEDIVTENKRMKGIGIGAPEGPISLDDFRILQRSNKELRKQLENQVLTIDTLRSEHQNTVDHHENEIKELKESVAKLYLDHIKELQDMLDAKQKELVEVHKISGEQKHFLEDLNERLTASRQSCNEANEIMKSQKASIAELEAQLEEERDQRKEERQKATSDLKAAVQRVQSEAQEEVNRLSNAAMQQERELQEEINKLQEKEKKWCSQVETLRPKLEETRQKLVASDNKIRQLEAQVCEEQLASANGRKRVDELEQETYRLRKELENEKAAREEAWAKVSTLELEINAAMRDLEFERRRLKGARERIMLRETQLRAFYSTTEEISGLFAKQQEQLKAMQRTLEDEENYDNTSVDIDLNVNPRNMDGNLVRDNGMTWYHSNSRAKAGSGPSAQRFDRNQTATSSDGASVTEKHDCDTRSREDQDTQEEEFTSAEHHVKGGFGSEIDGVGTAPVLEGETIGTEQVLETESLGVDGERNFDLNKYSSLAGDTMQLEGEAGVHEGDERIQTVHQDGSCHSQSSNLPENQASENQRVVEDTEPGGTIRTQDLLASEVVGSWAHSTAPSVHGDNEYPGSGDDVEKCDADNHDSNGQVAESQSTPFSDAVAIQRNRECRALSEMIGIVDPDLKDQFGTDVDGDCDGGKERLGSSSSSDTEACSDSNDNEECAMACSDSNDNEECAMGGSMSDAETECSDKSVEDKNLDDAMDEDNDATEEDSR</sequence>
<dbReference type="OrthoDB" id="687730at2759"/>
<feature type="region of interest" description="Disordered" evidence="2">
    <location>
        <begin position="1"/>
        <end position="43"/>
    </location>
</feature>
<dbReference type="Pfam" id="PF00498">
    <property type="entry name" value="FHA"/>
    <property type="match status" value="1"/>
</dbReference>
<feature type="compositionally biased region" description="Polar residues" evidence="2">
    <location>
        <begin position="806"/>
        <end position="818"/>
    </location>
</feature>
<feature type="compositionally biased region" description="Polar residues" evidence="2">
    <location>
        <begin position="616"/>
        <end position="625"/>
    </location>
</feature>
<dbReference type="EMBL" id="JADGMS010000014">
    <property type="protein sequence ID" value="KAF9668856.1"/>
    <property type="molecule type" value="Genomic_DNA"/>
</dbReference>
<feature type="compositionally biased region" description="Basic and acidic residues" evidence="2">
    <location>
        <begin position="795"/>
        <end position="805"/>
    </location>
</feature>
<evidence type="ECO:0000256" key="1">
    <source>
        <dbReference type="SAM" id="Coils"/>
    </source>
</evidence>
<accession>A0A835MPQ8</accession>
<dbReference type="Gene3D" id="2.60.200.20">
    <property type="match status" value="1"/>
</dbReference>
<feature type="compositionally biased region" description="Acidic residues" evidence="2">
    <location>
        <begin position="921"/>
        <end position="935"/>
    </location>
</feature>
<evidence type="ECO:0000259" key="3">
    <source>
        <dbReference type="PROSITE" id="PS50006"/>
    </source>
</evidence>
<evidence type="ECO:0000313" key="4">
    <source>
        <dbReference type="EMBL" id="KAF9668856.1"/>
    </source>
</evidence>
<feature type="region of interest" description="Disordered" evidence="2">
    <location>
        <begin position="728"/>
        <end position="760"/>
    </location>
</feature>
<dbReference type="PANTHER" id="PTHR47458:SF1">
    <property type="entry name" value="SMAD_FHA DOMAIN-CONTAINING PROTEIN"/>
    <property type="match status" value="1"/>
</dbReference>
<feature type="compositionally biased region" description="Polar residues" evidence="2">
    <location>
        <begin position="728"/>
        <end position="749"/>
    </location>
</feature>
<dbReference type="InterPro" id="IPR000253">
    <property type="entry name" value="FHA_dom"/>
</dbReference>
<name>A0A835MPQ8_9ROSI</name>
<feature type="domain" description="FHA" evidence="3">
    <location>
        <begin position="94"/>
        <end position="150"/>
    </location>
</feature>
<keyword evidence="5" id="KW-1185">Reference proteome</keyword>
<keyword evidence="1" id="KW-0175">Coiled coil</keyword>
<dbReference type="PANTHER" id="PTHR47458">
    <property type="entry name" value="SMAD/FHA DOMAIN-CONTAINING PROTEIN"/>
    <property type="match status" value="1"/>
</dbReference>
<evidence type="ECO:0000256" key="2">
    <source>
        <dbReference type="SAM" id="MobiDB-lite"/>
    </source>
</evidence>
<dbReference type="SUPFAM" id="SSF49879">
    <property type="entry name" value="SMAD/FHA domain"/>
    <property type="match status" value="1"/>
</dbReference>
<feature type="region of interest" description="Disordered" evidence="2">
    <location>
        <begin position="844"/>
        <end position="935"/>
    </location>
</feature>
<organism evidence="4 5">
    <name type="scientific">Salix dunnii</name>
    <dbReference type="NCBI Taxonomy" id="1413687"/>
    <lineage>
        <taxon>Eukaryota</taxon>
        <taxon>Viridiplantae</taxon>
        <taxon>Streptophyta</taxon>
        <taxon>Embryophyta</taxon>
        <taxon>Tracheophyta</taxon>
        <taxon>Spermatophyta</taxon>
        <taxon>Magnoliopsida</taxon>
        <taxon>eudicotyledons</taxon>
        <taxon>Gunneridae</taxon>
        <taxon>Pentapetalae</taxon>
        <taxon>rosids</taxon>
        <taxon>fabids</taxon>
        <taxon>Malpighiales</taxon>
        <taxon>Salicaceae</taxon>
        <taxon>Saliceae</taxon>
        <taxon>Salix</taxon>
    </lineage>
</organism>
<feature type="compositionally biased region" description="Polar residues" evidence="2">
    <location>
        <begin position="8"/>
        <end position="24"/>
    </location>
</feature>
<gene>
    <name evidence="4" type="ORF">SADUNF_Sadunf14G0046800</name>
</gene>
<feature type="compositionally biased region" description="Polar residues" evidence="2">
    <location>
        <begin position="31"/>
        <end position="43"/>
    </location>
</feature>
<feature type="coiled-coil region" evidence="1">
    <location>
        <begin position="253"/>
        <end position="567"/>
    </location>
</feature>
<reference evidence="4 5" key="1">
    <citation type="submission" date="2020-10" db="EMBL/GenBank/DDBJ databases">
        <title>Plant Genome Project.</title>
        <authorList>
            <person name="Zhang R.-G."/>
        </authorList>
    </citation>
    <scope>NUCLEOTIDE SEQUENCE [LARGE SCALE GENOMIC DNA]</scope>
    <source>
        <strain evidence="4">FAFU-HL-1</strain>
        <tissue evidence="4">Leaf</tissue>
    </source>
</reference>